<dbReference type="OrthoDB" id="6431021at2759"/>
<feature type="domain" description="BTB" evidence="2">
    <location>
        <begin position="412"/>
        <end position="480"/>
    </location>
</feature>
<dbReference type="EMBL" id="CAKKLH010000113">
    <property type="protein sequence ID" value="CAH0103767.1"/>
    <property type="molecule type" value="Genomic_DNA"/>
</dbReference>
<keyword evidence="4" id="KW-1185">Reference proteome</keyword>
<dbReference type="InterPro" id="IPR012340">
    <property type="entry name" value="NA-bd_OB-fold"/>
</dbReference>
<evidence type="ECO:0000256" key="1">
    <source>
        <dbReference type="SAM" id="MobiDB-lite"/>
    </source>
</evidence>
<dbReference type="GO" id="GO:0005634">
    <property type="term" value="C:nucleus"/>
    <property type="evidence" value="ECO:0007669"/>
    <property type="project" value="InterPro"/>
</dbReference>
<name>A0A8J2RVF5_9CRUS</name>
<dbReference type="Pfam" id="PF04057">
    <property type="entry name" value="Rep-A_N"/>
    <property type="match status" value="1"/>
</dbReference>
<evidence type="ECO:0000259" key="2">
    <source>
        <dbReference type="PROSITE" id="PS50097"/>
    </source>
</evidence>
<evidence type="ECO:0000313" key="4">
    <source>
        <dbReference type="Proteomes" id="UP000789390"/>
    </source>
</evidence>
<protein>
    <recommendedName>
        <fullName evidence="2">BTB domain-containing protein</fullName>
    </recommendedName>
</protein>
<dbReference type="Gene3D" id="1.25.40.420">
    <property type="match status" value="1"/>
</dbReference>
<feature type="compositionally biased region" description="Low complexity" evidence="1">
    <location>
        <begin position="198"/>
        <end position="211"/>
    </location>
</feature>
<dbReference type="SUPFAM" id="SSF50249">
    <property type="entry name" value="Nucleic acid-binding proteins"/>
    <property type="match status" value="1"/>
</dbReference>
<dbReference type="FunFam" id="3.30.710.10:FF:000226">
    <property type="entry name" value="Uncharacterized protein"/>
    <property type="match status" value="1"/>
</dbReference>
<dbReference type="GO" id="GO:0006260">
    <property type="term" value="P:DNA replication"/>
    <property type="evidence" value="ECO:0007669"/>
    <property type="project" value="InterPro"/>
</dbReference>
<dbReference type="Pfam" id="PF00651">
    <property type="entry name" value="BTB"/>
    <property type="match status" value="1"/>
</dbReference>
<dbReference type="SMART" id="SM00225">
    <property type="entry name" value="BTB"/>
    <property type="match status" value="1"/>
</dbReference>
<dbReference type="InterPro" id="IPR007199">
    <property type="entry name" value="Rep_factor-A_N"/>
</dbReference>
<dbReference type="SUPFAM" id="SSF54695">
    <property type="entry name" value="POZ domain"/>
    <property type="match status" value="1"/>
</dbReference>
<comment type="caution">
    <text evidence="3">The sequence shown here is derived from an EMBL/GenBank/DDBJ whole genome shotgun (WGS) entry which is preliminary data.</text>
</comment>
<sequence length="593" mass="66991">MHQWLPEVKIKIPVLTNGAIPAILENHGLYNKTAILQVLDYKGLLQATNNNRYKIVLSDGQYSYAFVMLAAQLNHLITDEKMEIFAVVKVVRFSVNSFVKKTHAPDKVYNKIITLHDVELLVPGKEVRVKLGNPQEFNYGEEVPEDLLTDPIKPVCVGNTNIERIRSGLICVHSQWEKLQMKDKDESFSDAPATSNVQTSSQGKSQQPQSSFLGISPAGSTFNAFSATKASIQKMTQASTNVGDLGAQQVQKVSSTQNSVNAVPASNGNMEYIIDFMIDGHKYNFKASFAGSHKKIIGSLALWQIAEDSRLKVKGGKHKIETNDQRNTVYPRAVWANLNGEQKKLCHLKKSWISDRYWVSEEFDGRFLLPISEFGNWKPLTCLLWIEFETYSGGERNALKQLTELYVQQNQCDVQFSFKDDQRIGGHSHILIARSPVFAAMFQHEMEEAKTGQVSIQDITQDIFKQLLHYIYSGRLLSPLTEASAQPLFEAADKYDIVDLKEECVSFLLTCIRVDNVINLMSWADLHFVDELKQLALKFVVLNAKEICILKDFEELTKNCPYLCVLVTRQITDRMSMSLNDEEELICSGLKCL</sequence>
<organism evidence="3 4">
    <name type="scientific">Daphnia galeata</name>
    <dbReference type="NCBI Taxonomy" id="27404"/>
    <lineage>
        <taxon>Eukaryota</taxon>
        <taxon>Metazoa</taxon>
        <taxon>Ecdysozoa</taxon>
        <taxon>Arthropoda</taxon>
        <taxon>Crustacea</taxon>
        <taxon>Branchiopoda</taxon>
        <taxon>Diplostraca</taxon>
        <taxon>Cladocera</taxon>
        <taxon>Anomopoda</taxon>
        <taxon>Daphniidae</taxon>
        <taxon>Daphnia</taxon>
    </lineage>
</organism>
<dbReference type="InterPro" id="IPR000210">
    <property type="entry name" value="BTB/POZ_dom"/>
</dbReference>
<proteinExistence type="predicted"/>
<dbReference type="Gene3D" id="2.40.50.140">
    <property type="entry name" value="Nucleic acid-binding proteins"/>
    <property type="match status" value="1"/>
</dbReference>
<dbReference type="AlphaFoldDB" id="A0A8J2RVF5"/>
<dbReference type="CDD" id="cd14733">
    <property type="entry name" value="BACK"/>
    <property type="match status" value="1"/>
</dbReference>
<accession>A0A8J2RVF5</accession>
<reference evidence="3" key="1">
    <citation type="submission" date="2021-11" db="EMBL/GenBank/DDBJ databases">
        <authorList>
            <person name="Schell T."/>
        </authorList>
    </citation>
    <scope>NUCLEOTIDE SEQUENCE</scope>
    <source>
        <strain evidence="3">M5</strain>
    </source>
</reference>
<dbReference type="PROSITE" id="PS50097">
    <property type="entry name" value="BTB"/>
    <property type="match status" value="1"/>
</dbReference>
<feature type="region of interest" description="Disordered" evidence="1">
    <location>
        <begin position="183"/>
        <end position="212"/>
    </location>
</feature>
<dbReference type="Gene3D" id="3.30.710.10">
    <property type="entry name" value="Potassium Channel Kv1.1, Chain A"/>
    <property type="match status" value="1"/>
</dbReference>
<dbReference type="InterPro" id="IPR011333">
    <property type="entry name" value="SKP1/BTB/POZ_sf"/>
</dbReference>
<evidence type="ECO:0000313" key="3">
    <source>
        <dbReference type="EMBL" id="CAH0103767.1"/>
    </source>
</evidence>
<dbReference type="GO" id="GO:0003677">
    <property type="term" value="F:DNA binding"/>
    <property type="evidence" value="ECO:0007669"/>
    <property type="project" value="InterPro"/>
</dbReference>
<dbReference type="PANTHER" id="PTHR24413">
    <property type="entry name" value="SPECKLE-TYPE POZ PROTEIN"/>
    <property type="match status" value="1"/>
</dbReference>
<dbReference type="Proteomes" id="UP000789390">
    <property type="component" value="Unassembled WGS sequence"/>
</dbReference>
<gene>
    <name evidence="3" type="ORF">DGAL_LOCUS6440</name>
</gene>